<dbReference type="Gene3D" id="2.60.40.420">
    <property type="entry name" value="Cupredoxins - blue copper proteins"/>
    <property type="match status" value="1"/>
</dbReference>
<evidence type="ECO:0000259" key="4">
    <source>
        <dbReference type="PROSITE" id="PS50857"/>
    </source>
</evidence>
<dbReference type="OrthoDB" id="539285at2759"/>
<feature type="non-terminal residue" evidence="5">
    <location>
        <position position="1"/>
    </location>
</feature>
<feature type="domain" description="Cytochrome oxidase subunit II copper A binding" evidence="4">
    <location>
        <begin position="22"/>
        <end position="114"/>
    </location>
</feature>
<dbReference type="GO" id="GO:0005507">
    <property type="term" value="F:copper ion binding"/>
    <property type="evidence" value="ECO:0007669"/>
    <property type="project" value="InterPro"/>
</dbReference>
<accession>A0A0K2V1M5</accession>
<proteinExistence type="predicted"/>
<gene>
    <name evidence="5" type="primary">COX2</name>
</gene>
<evidence type="ECO:0000313" key="5">
    <source>
        <dbReference type="EMBL" id="CDW43871.1"/>
    </source>
</evidence>
<reference evidence="5" key="1">
    <citation type="submission" date="2014-05" db="EMBL/GenBank/DDBJ databases">
        <authorList>
            <person name="Chronopoulou M."/>
        </authorList>
    </citation>
    <scope>NUCLEOTIDE SEQUENCE</scope>
    <source>
        <tissue evidence="5">Whole organism</tissue>
    </source>
</reference>
<evidence type="ECO:0000256" key="1">
    <source>
        <dbReference type="ARBA" id="ARBA00001935"/>
    </source>
</evidence>
<dbReference type="SUPFAM" id="SSF49503">
    <property type="entry name" value="Cupredoxins"/>
    <property type="match status" value="1"/>
</dbReference>
<dbReference type="InterPro" id="IPR008972">
    <property type="entry name" value="Cupredoxin"/>
</dbReference>
<evidence type="ECO:0000256" key="3">
    <source>
        <dbReference type="ARBA" id="ARBA00049512"/>
    </source>
</evidence>
<dbReference type="GO" id="GO:0004129">
    <property type="term" value="F:cytochrome-c oxidase activity"/>
    <property type="evidence" value="ECO:0007669"/>
    <property type="project" value="UniProtKB-EC"/>
</dbReference>
<dbReference type="EMBL" id="HACA01026510">
    <property type="protein sequence ID" value="CDW43871.1"/>
    <property type="molecule type" value="Transcribed_RNA"/>
</dbReference>
<comment type="catalytic activity">
    <reaction evidence="3">
        <text>4 Fe(II)-[cytochrome c] + O2 + 8 H(+)(in) = 4 Fe(III)-[cytochrome c] + 2 H2O + 4 H(+)(out)</text>
        <dbReference type="Rhea" id="RHEA:11436"/>
        <dbReference type="Rhea" id="RHEA-COMP:10350"/>
        <dbReference type="Rhea" id="RHEA-COMP:14399"/>
        <dbReference type="ChEBI" id="CHEBI:15377"/>
        <dbReference type="ChEBI" id="CHEBI:15378"/>
        <dbReference type="ChEBI" id="CHEBI:15379"/>
        <dbReference type="ChEBI" id="CHEBI:29033"/>
        <dbReference type="ChEBI" id="CHEBI:29034"/>
        <dbReference type="EC" id="7.1.1.9"/>
    </reaction>
    <physiologicalReaction direction="left-to-right" evidence="3">
        <dbReference type="Rhea" id="RHEA:11437"/>
    </physiologicalReaction>
</comment>
<keyword evidence="2" id="KW-0460">Magnesium</keyword>
<protein>
    <recommendedName>
        <fullName evidence="4">Cytochrome oxidase subunit II copper A binding domain-containing protein</fullName>
    </recommendedName>
</protein>
<dbReference type="AlphaFoldDB" id="A0A0K2V1M5"/>
<dbReference type="Pfam" id="PF00116">
    <property type="entry name" value="COX2"/>
    <property type="match status" value="1"/>
</dbReference>
<sequence>KNEEVHMSNCLYCVYIYDEITNLDLGVKLNGCQCYWSFEMPLAEGLVSDCLIVHSKDTFAQIRLLERDMALTQPIKIILQLMVPSKVVLHIWAVPRLGVEIDVVTQVNQYIIFL</sequence>
<dbReference type="PRINTS" id="PR01166">
    <property type="entry name" value="CYCOXIDASEII"/>
</dbReference>
<comment type="cofactor">
    <cofactor evidence="1">
        <name>Cu cation</name>
        <dbReference type="ChEBI" id="CHEBI:23378"/>
    </cofactor>
</comment>
<name>A0A0K2V1M5_LEPSM</name>
<dbReference type="GO" id="GO:0016020">
    <property type="term" value="C:membrane"/>
    <property type="evidence" value="ECO:0007669"/>
    <property type="project" value="InterPro"/>
</dbReference>
<dbReference type="InterPro" id="IPR002429">
    <property type="entry name" value="CcO_II-like_C"/>
</dbReference>
<dbReference type="PROSITE" id="PS50857">
    <property type="entry name" value="COX2_CUA"/>
    <property type="match status" value="1"/>
</dbReference>
<organism evidence="5">
    <name type="scientific">Lepeophtheirus salmonis</name>
    <name type="common">Salmon louse</name>
    <name type="synonym">Caligus salmonis</name>
    <dbReference type="NCBI Taxonomy" id="72036"/>
    <lineage>
        <taxon>Eukaryota</taxon>
        <taxon>Metazoa</taxon>
        <taxon>Ecdysozoa</taxon>
        <taxon>Arthropoda</taxon>
        <taxon>Crustacea</taxon>
        <taxon>Multicrustacea</taxon>
        <taxon>Hexanauplia</taxon>
        <taxon>Copepoda</taxon>
        <taxon>Siphonostomatoida</taxon>
        <taxon>Caligidae</taxon>
        <taxon>Lepeophtheirus</taxon>
    </lineage>
</organism>
<evidence type="ECO:0000256" key="2">
    <source>
        <dbReference type="ARBA" id="ARBA00022842"/>
    </source>
</evidence>